<dbReference type="FunFam" id="2.60.40.420:FF:000034">
    <property type="entry name" value="Cupredoxin superfamily protein"/>
    <property type="match status" value="1"/>
</dbReference>
<feature type="domain" description="Phytocyanin" evidence="4">
    <location>
        <begin position="25"/>
        <end position="127"/>
    </location>
</feature>
<sequence length="143" mass="15988">MATKNIVLMMVALMCCVLMNTANALIHVVGGKEGWEIPPKASFYADWAKPRVFGVHDKLVFPYRVGAHNILQVSKEDFDKCGNDHVYEQYYKGPTVIKLNATGDYYFYSGIGTHCELGQKLHITVVPGQGSSGRCLRRPCPRH</sequence>
<gene>
    <name evidence="5" type="ORF">RND81_08G108500</name>
</gene>
<dbReference type="Gene3D" id="2.60.40.420">
    <property type="entry name" value="Cupredoxins - blue copper proteins"/>
    <property type="match status" value="1"/>
</dbReference>
<dbReference type="AlphaFoldDB" id="A0AAW1J7E5"/>
<dbReference type="PANTHER" id="PTHR33021:SF264">
    <property type="entry name" value="OS05G0570900 PROTEIN"/>
    <property type="match status" value="1"/>
</dbReference>
<organism evidence="5 6">
    <name type="scientific">Saponaria officinalis</name>
    <name type="common">Common soapwort</name>
    <name type="synonym">Lychnis saponaria</name>
    <dbReference type="NCBI Taxonomy" id="3572"/>
    <lineage>
        <taxon>Eukaryota</taxon>
        <taxon>Viridiplantae</taxon>
        <taxon>Streptophyta</taxon>
        <taxon>Embryophyta</taxon>
        <taxon>Tracheophyta</taxon>
        <taxon>Spermatophyta</taxon>
        <taxon>Magnoliopsida</taxon>
        <taxon>eudicotyledons</taxon>
        <taxon>Gunneridae</taxon>
        <taxon>Pentapetalae</taxon>
        <taxon>Caryophyllales</taxon>
        <taxon>Caryophyllaceae</taxon>
        <taxon>Caryophylleae</taxon>
        <taxon>Saponaria</taxon>
    </lineage>
</organism>
<dbReference type="Pfam" id="PF02298">
    <property type="entry name" value="Cu_bind_like"/>
    <property type="match status" value="1"/>
</dbReference>
<accession>A0AAW1J7E5</accession>
<protein>
    <recommendedName>
        <fullName evidence="4">Phytocyanin domain-containing protein</fullName>
    </recommendedName>
</protein>
<evidence type="ECO:0000313" key="6">
    <source>
        <dbReference type="Proteomes" id="UP001443914"/>
    </source>
</evidence>
<keyword evidence="6" id="KW-1185">Reference proteome</keyword>
<keyword evidence="3" id="KW-0732">Signal</keyword>
<evidence type="ECO:0000256" key="2">
    <source>
        <dbReference type="ARBA" id="ARBA00023180"/>
    </source>
</evidence>
<reference evidence="5" key="1">
    <citation type="submission" date="2024-03" db="EMBL/GenBank/DDBJ databases">
        <title>WGS assembly of Saponaria officinalis var. Norfolk2.</title>
        <authorList>
            <person name="Jenkins J."/>
            <person name="Shu S."/>
            <person name="Grimwood J."/>
            <person name="Barry K."/>
            <person name="Goodstein D."/>
            <person name="Schmutz J."/>
            <person name="Leebens-Mack J."/>
            <person name="Osbourn A."/>
        </authorList>
    </citation>
    <scope>NUCLEOTIDE SEQUENCE [LARGE SCALE GENOMIC DNA]</scope>
    <source>
        <strain evidence="5">JIC</strain>
    </source>
</reference>
<dbReference type="PROSITE" id="PS51485">
    <property type="entry name" value="PHYTOCYANIN"/>
    <property type="match status" value="1"/>
</dbReference>
<feature type="chain" id="PRO_5043620778" description="Phytocyanin domain-containing protein" evidence="3">
    <location>
        <begin position="25"/>
        <end position="143"/>
    </location>
</feature>
<keyword evidence="2" id="KW-0325">Glycoprotein</keyword>
<dbReference type="CDD" id="cd13920">
    <property type="entry name" value="Stellacyanin"/>
    <property type="match status" value="1"/>
</dbReference>
<keyword evidence="1" id="KW-1015">Disulfide bond</keyword>
<dbReference type="SUPFAM" id="SSF49503">
    <property type="entry name" value="Cupredoxins"/>
    <property type="match status" value="1"/>
</dbReference>
<evidence type="ECO:0000256" key="3">
    <source>
        <dbReference type="SAM" id="SignalP"/>
    </source>
</evidence>
<dbReference type="PANTHER" id="PTHR33021">
    <property type="entry name" value="BLUE COPPER PROTEIN"/>
    <property type="match status" value="1"/>
</dbReference>
<dbReference type="InterPro" id="IPR039391">
    <property type="entry name" value="Phytocyanin-like"/>
</dbReference>
<dbReference type="InterPro" id="IPR008972">
    <property type="entry name" value="Cupredoxin"/>
</dbReference>
<comment type="caution">
    <text evidence="5">The sequence shown here is derived from an EMBL/GenBank/DDBJ whole genome shotgun (WGS) entry which is preliminary data.</text>
</comment>
<evidence type="ECO:0000256" key="1">
    <source>
        <dbReference type="ARBA" id="ARBA00023157"/>
    </source>
</evidence>
<name>A0AAW1J7E5_SAPOF</name>
<dbReference type="GO" id="GO:0009055">
    <property type="term" value="F:electron transfer activity"/>
    <property type="evidence" value="ECO:0007669"/>
    <property type="project" value="InterPro"/>
</dbReference>
<evidence type="ECO:0000259" key="4">
    <source>
        <dbReference type="PROSITE" id="PS51485"/>
    </source>
</evidence>
<dbReference type="GO" id="GO:0005886">
    <property type="term" value="C:plasma membrane"/>
    <property type="evidence" value="ECO:0007669"/>
    <property type="project" value="TreeGrafter"/>
</dbReference>
<feature type="signal peptide" evidence="3">
    <location>
        <begin position="1"/>
        <end position="24"/>
    </location>
</feature>
<proteinExistence type="predicted"/>
<evidence type="ECO:0000313" key="5">
    <source>
        <dbReference type="EMBL" id="KAK9698494.1"/>
    </source>
</evidence>
<dbReference type="InterPro" id="IPR003245">
    <property type="entry name" value="Phytocyanin_dom"/>
</dbReference>
<dbReference type="Proteomes" id="UP001443914">
    <property type="component" value="Unassembled WGS sequence"/>
</dbReference>
<dbReference type="EMBL" id="JBDFQZ010000008">
    <property type="protein sequence ID" value="KAK9698494.1"/>
    <property type="molecule type" value="Genomic_DNA"/>
</dbReference>